<organism evidence="3 4">
    <name type="scientific">Paramesorhizobium deserti</name>
    <dbReference type="NCBI Taxonomy" id="1494590"/>
    <lineage>
        <taxon>Bacteria</taxon>
        <taxon>Pseudomonadati</taxon>
        <taxon>Pseudomonadota</taxon>
        <taxon>Alphaproteobacteria</taxon>
        <taxon>Hyphomicrobiales</taxon>
        <taxon>Phyllobacteriaceae</taxon>
        <taxon>Paramesorhizobium</taxon>
    </lineage>
</organism>
<gene>
    <name evidence="3" type="ORF">ATN84_11060</name>
</gene>
<dbReference type="Proteomes" id="UP000070107">
    <property type="component" value="Unassembled WGS sequence"/>
</dbReference>
<evidence type="ECO:0000259" key="1">
    <source>
        <dbReference type="Pfam" id="PF01408"/>
    </source>
</evidence>
<accession>A0A135HTS2</accession>
<dbReference type="SUPFAM" id="SSF51735">
    <property type="entry name" value="NAD(P)-binding Rossmann-fold domains"/>
    <property type="match status" value="1"/>
</dbReference>
<dbReference type="Pfam" id="PF01408">
    <property type="entry name" value="GFO_IDH_MocA"/>
    <property type="match status" value="1"/>
</dbReference>
<evidence type="ECO:0000313" key="3">
    <source>
        <dbReference type="EMBL" id="KXF76592.1"/>
    </source>
</evidence>
<dbReference type="PANTHER" id="PTHR43377">
    <property type="entry name" value="BILIVERDIN REDUCTASE A"/>
    <property type="match status" value="1"/>
</dbReference>
<name>A0A135HTS2_9HYPH</name>
<reference evidence="3 4" key="1">
    <citation type="submission" date="2015-11" db="EMBL/GenBank/DDBJ databases">
        <title>Draft genome sequence of Paramesorhizobium deserti A-3-E, a strain highly resistant to diverse beta-lactam antibiotics.</title>
        <authorList>
            <person name="Lv R."/>
            <person name="Yang X."/>
            <person name="Fang N."/>
            <person name="Guo J."/>
            <person name="Luo X."/>
            <person name="Peng F."/>
            <person name="Yang R."/>
            <person name="Cui Y."/>
            <person name="Fang C."/>
            <person name="Song Y."/>
        </authorList>
    </citation>
    <scope>NUCLEOTIDE SEQUENCE [LARGE SCALE GENOMIC DNA]</scope>
    <source>
        <strain evidence="3 4">A-3-E</strain>
    </source>
</reference>
<dbReference type="Pfam" id="PF22725">
    <property type="entry name" value="GFO_IDH_MocA_C3"/>
    <property type="match status" value="1"/>
</dbReference>
<dbReference type="GO" id="GO:0000166">
    <property type="term" value="F:nucleotide binding"/>
    <property type="evidence" value="ECO:0007669"/>
    <property type="project" value="InterPro"/>
</dbReference>
<dbReference type="STRING" id="1494590.ATN84_11060"/>
<dbReference type="InterPro" id="IPR051450">
    <property type="entry name" value="Gfo/Idh/MocA_Oxidoreductases"/>
</dbReference>
<dbReference type="InterPro" id="IPR036291">
    <property type="entry name" value="NAD(P)-bd_dom_sf"/>
</dbReference>
<dbReference type="Gene3D" id="3.40.50.720">
    <property type="entry name" value="NAD(P)-binding Rossmann-like Domain"/>
    <property type="match status" value="1"/>
</dbReference>
<dbReference type="OrthoDB" id="9800252at2"/>
<dbReference type="SUPFAM" id="SSF55347">
    <property type="entry name" value="Glyceraldehyde-3-phosphate dehydrogenase-like, C-terminal domain"/>
    <property type="match status" value="1"/>
</dbReference>
<keyword evidence="4" id="KW-1185">Reference proteome</keyword>
<protein>
    <submittedName>
        <fullName evidence="3">Oxidoreductase</fullName>
    </submittedName>
</protein>
<evidence type="ECO:0000259" key="2">
    <source>
        <dbReference type="Pfam" id="PF22725"/>
    </source>
</evidence>
<dbReference type="InterPro" id="IPR055170">
    <property type="entry name" value="GFO_IDH_MocA-like_dom"/>
</dbReference>
<dbReference type="AlphaFoldDB" id="A0A135HTS2"/>
<sequence length="340" mass="37064">MQRVVLVGCGAMSKAWFEASRAIGDIDIVGIIDIDTERAEARAREYGLDQSIISDDLPSVLKKTQPELLFDIVIPQARHATVSAGLDAGCHVLSEKPMAETLDEARDLIGRAKRAGRIHAVVQNRRYVPQIRRICRLIRSGAIGEVTSLHCDFFLAPHFGGFREEMRHVLLHDMAIHTFDAARLFAGVAPSAVYAREWEPDNSWYAQGSSAAAIFEFSNGAVFTYRGSWCADGMRTSWESAWRIVGSRGSLVWDGHDDIQAEAVTSGRDGLFSEVAAVEIPPLDRSDRTGGHLGVMQDFIAATRGGPAPETVGAENIRSLAMVFGAIDSAEAGQRVEITI</sequence>
<feature type="domain" description="Gfo/Idh/MocA-like oxidoreductase N-terminal" evidence="1">
    <location>
        <begin position="3"/>
        <end position="121"/>
    </location>
</feature>
<dbReference type="RefSeq" id="WP_068882163.1">
    <property type="nucleotide sequence ID" value="NZ_LNTU01000023.1"/>
</dbReference>
<dbReference type="Gene3D" id="3.30.360.10">
    <property type="entry name" value="Dihydrodipicolinate Reductase, domain 2"/>
    <property type="match status" value="1"/>
</dbReference>
<dbReference type="EMBL" id="LNTU01000023">
    <property type="protein sequence ID" value="KXF76592.1"/>
    <property type="molecule type" value="Genomic_DNA"/>
</dbReference>
<evidence type="ECO:0000313" key="4">
    <source>
        <dbReference type="Proteomes" id="UP000070107"/>
    </source>
</evidence>
<dbReference type="PANTHER" id="PTHR43377:SF1">
    <property type="entry name" value="BILIVERDIN REDUCTASE A"/>
    <property type="match status" value="1"/>
</dbReference>
<dbReference type="InterPro" id="IPR000683">
    <property type="entry name" value="Gfo/Idh/MocA-like_OxRdtase_N"/>
</dbReference>
<feature type="domain" description="GFO/IDH/MocA-like oxidoreductase" evidence="2">
    <location>
        <begin position="132"/>
        <end position="252"/>
    </location>
</feature>
<proteinExistence type="predicted"/>
<comment type="caution">
    <text evidence="3">The sequence shown here is derived from an EMBL/GenBank/DDBJ whole genome shotgun (WGS) entry which is preliminary data.</text>
</comment>